<proteinExistence type="predicted"/>
<dbReference type="EMBL" id="KV454293">
    <property type="protein sequence ID" value="ODQ73941.1"/>
    <property type="molecule type" value="Genomic_DNA"/>
</dbReference>
<evidence type="ECO:0000313" key="2">
    <source>
        <dbReference type="Proteomes" id="UP000094385"/>
    </source>
</evidence>
<sequence length="122" mass="14151">MTVGEFPHTPYPAQVRAMSRTRHVSFSRFPNGLGLQDFGQKSKFYQRKWALTEFNVALQRWQCFIYENDGWTTNFLKNHDPGQSVSRYGSDDPHFAATSADRQDTGCIYHYSDSSWDKRSVS</sequence>
<reference evidence="1 2" key="1">
    <citation type="journal article" date="2016" name="Proc. Natl. Acad. Sci. U.S.A.">
        <title>Comparative genomics of biotechnologically important yeasts.</title>
        <authorList>
            <person name="Riley R."/>
            <person name="Haridas S."/>
            <person name="Wolfe K.H."/>
            <person name="Lopes M.R."/>
            <person name="Hittinger C.T."/>
            <person name="Goeker M."/>
            <person name="Salamov A.A."/>
            <person name="Wisecaver J.H."/>
            <person name="Long T.M."/>
            <person name="Calvey C.H."/>
            <person name="Aerts A.L."/>
            <person name="Barry K.W."/>
            <person name="Choi C."/>
            <person name="Clum A."/>
            <person name="Coughlan A.Y."/>
            <person name="Deshpande S."/>
            <person name="Douglass A.P."/>
            <person name="Hanson S.J."/>
            <person name="Klenk H.-P."/>
            <person name="LaButti K.M."/>
            <person name="Lapidus A."/>
            <person name="Lindquist E.A."/>
            <person name="Lipzen A.M."/>
            <person name="Meier-Kolthoff J.P."/>
            <person name="Ohm R.A."/>
            <person name="Otillar R.P."/>
            <person name="Pangilinan J.L."/>
            <person name="Peng Y."/>
            <person name="Rokas A."/>
            <person name="Rosa C.A."/>
            <person name="Scheuner C."/>
            <person name="Sibirny A.A."/>
            <person name="Slot J.C."/>
            <person name="Stielow J.B."/>
            <person name="Sun H."/>
            <person name="Kurtzman C.P."/>
            <person name="Blackwell M."/>
            <person name="Grigoriev I.V."/>
            <person name="Jeffries T.W."/>
        </authorList>
    </citation>
    <scope>NUCLEOTIDE SEQUENCE [LARGE SCALE GENOMIC DNA]</scope>
    <source>
        <strain evidence="1 2">NRRL Y-11557</strain>
    </source>
</reference>
<keyword evidence="2" id="KW-1185">Reference proteome</keyword>
<dbReference type="STRING" id="675824.A0A1E3Q8G0"/>
<dbReference type="Gene3D" id="3.20.20.80">
    <property type="entry name" value="Glycosidases"/>
    <property type="match status" value="1"/>
</dbReference>
<dbReference type="AlphaFoldDB" id="A0A1E3Q8G0"/>
<evidence type="ECO:0000313" key="1">
    <source>
        <dbReference type="EMBL" id="ODQ73941.1"/>
    </source>
</evidence>
<protein>
    <submittedName>
        <fullName evidence="1">Uncharacterized protein</fullName>
    </submittedName>
</protein>
<gene>
    <name evidence="1" type="ORF">LIPSTDRAFT_104460</name>
</gene>
<dbReference type="Proteomes" id="UP000094385">
    <property type="component" value="Unassembled WGS sequence"/>
</dbReference>
<accession>A0A1E3Q8G0</accession>
<name>A0A1E3Q8G0_LIPST</name>
<organism evidence="1 2">
    <name type="scientific">Lipomyces starkeyi NRRL Y-11557</name>
    <dbReference type="NCBI Taxonomy" id="675824"/>
    <lineage>
        <taxon>Eukaryota</taxon>
        <taxon>Fungi</taxon>
        <taxon>Dikarya</taxon>
        <taxon>Ascomycota</taxon>
        <taxon>Saccharomycotina</taxon>
        <taxon>Lipomycetes</taxon>
        <taxon>Lipomycetales</taxon>
        <taxon>Lipomycetaceae</taxon>
        <taxon>Lipomyces</taxon>
    </lineage>
</organism>
<dbReference type="OrthoDB" id="1740265at2759"/>